<evidence type="ECO:0000313" key="2">
    <source>
        <dbReference type="EMBL" id="PNW82381.1"/>
    </source>
</evidence>
<dbReference type="RefSeq" id="XP_042923887.1">
    <property type="nucleotide sequence ID" value="XM_043063184.1"/>
</dbReference>
<dbReference type="Proteomes" id="UP000006906">
    <property type="component" value="Chromosome 6"/>
</dbReference>
<reference evidence="2 3" key="1">
    <citation type="journal article" date="2007" name="Science">
        <title>The Chlamydomonas genome reveals the evolution of key animal and plant functions.</title>
        <authorList>
            <person name="Merchant S.S."/>
            <person name="Prochnik S.E."/>
            <person name="Vallon O."/>
            <person name="Harris E.H."/>
            <person name="Karpowicz S.J."/>
            <person name="Witman G.B."/>
            <person name="Terry A."/>
            <person name="Salamov A."/>
            <person name="Fritz-Laylin L.K."/>
            <person name="Marechal-Drouard L."/>
            <person name="Marshall W.F."/>
            <person name="Qu L.H."/>
            <person name="Nelson D.R."/>
            <person name="Sanderfoot A.A."/>
            <person name="Spalding M.H."/>
            <person name="Kapitonov V.V."/>
            <person name="Ren Q."/>
            <person name="Ferris P."/>
            <person name="Lindquist E."/>
            <person name="Shapiro H."/>
            <person name="Lucas S.M."/>
            <person name="Grimwood J."/>
            <person name="Schmutz J."/>
            <person name="Cardol P."/>
            <person name="Cerutti H."/>
            <person name="Chanfreau G."/>
            <person name="Chen C.L."/>
            <person name="Cognat V."/>
            <person name="Croft M.T."/>
            <person name="Dent R."/>
            <person name="Dutcher S."/>
            <person name="Fernandez E."/>
            <person name="Fukuzawa H."/>
            <person name="Gonzalez-Ballester D."/>
            <person name="Gonzalez-Halphen D."/>
            <person name="Hallmann A."/>
            <person name="Hanikenne M."/>
            <person name="Hippler M."/>
            <person name="Inwood W."/>
            <person name="Jabbari K."/>
            <person name="Kalanon M."/>
            <person name="Kuras R."/>
            <person name="Lefebvre P.A."/>
            <person name="Lemaire S.D."/>
            <person name="Lobanov A.V."/>
            <person name="Lohr M."/>
            <person name="Manuell A."/>
            <person name="Meier I."/>
            <person name="Mets L."/>
            <person name="Mittag M."/>
            <person name="Mittelmeier T."/>
            <person name="Moroney J.V."/>
            <person name="Moseley J."/>
            <person name="Napoli C."/>
            <person name="Nedelcu A.M."/>
            <person name="Niyogi K."/>
            <person name="Novoselov S.V."/>
            <person name="Paulsen I.T."/>
            <person name="Pazour G."/>
            <person name="Purton S."/>
            <person name="Ral J.P."/>
            <person name="Riano-Pachon D.M."/>
            <person name="Riekhof W."/>
            <person name="Rymarquis L."/>
            <person name="Schroda M."/>
            <person name="Stern D."/>
            <person name="Umen J."/>
            <person name="Willows R."/>
            <person name="Wilson N."/>
            <person name="Zimmer S.L."/>
            <person name="Allmer J."/>
            <person name="Balk J."/>
            <person name="Bisova K."/>
            <person name="Chen C.J."/>
            <person name="Elias M."/>
            <person name="Gendler K."/>
            <person name="Hauser C."/>
            <person name="Lamb M.R."/>
            <person name="Ledford H."/>
            <person name="Long J.C."/>
            <person name="Minagawa J."/>
            <person name="Page M.D."/>
            <person name="Pan J."/>
            <person name="Pootakham W."/>
            <person name="Roje S."/>
            <person name="Rose A."/>
            <person name="Stahlberg E."/>
            <person name="Terauchi A.M."/>
            <person name="Yang P."/>
            <person name="Ball S."/>
            <person name="Bowler C."/>
            <person name="Dieckmann C.L."/>
            <person name="Gladyshev V.N."/>
            <person name="Green P."/>
            <person name="Jorgensen R."/>
            <person name="Mayfield S."/>
            <person name="Mueller-Roeber B."/>
            <person name="Rajamani S."/>
            <person name="Sayre R.T."/>
            <person name="Brokstein P."/>
            <person name="Dubchak I."/>
            <person name="Goodstein D."/>
            <person name="Hornick L."/>
            <person name="Huang Y.W."/>
            <person name="Jhaveri J."/>
            <person name="Luo Y."/>
            <person name="Martinez D."/>
            <person name="Ngau W.C."/>
            <person name="Otillar B."/>
            <person name="Poliakov A."/>
            <person name="Porter A."/>
            <person name="Szajkowski L."/>
            <person name="Werner G."/>
            <person name="Zhou K."/>
            <person name="Grigoriev I.V."/>
            <person name="Rokhsar D.S."/>
            <person name="Grossman A.R."/>
        </authorList>
    </citation>
    <scope>NUCLEOTIDE SEQUENCE [LARGE SCALE GENOMIC DNA]</scope>
    <source>
        <strain evidence="3">CC-503</strain>
    </source>
</reference>
<dbReference type="Gramene" id="PNW82381">
    <property type="protein sequence ID" value="PNW82381"/>
    <property type="gene ID" value="CHLRE_06g278268v5"/>
</dbReference>
<dbReference type="AlphaFoldDB" id="A0A2K3DPC4"/>
<dbReference type="EMBL" id="CM008967">
    <property type="protein sequence ID" value="PNW82381.1"/>
    <property type="molecule type" value="Genomic_DNA"/>
</dbReference>
<keyword evidence="1" id="KW-0732">Signal</keyword>
<dbReference type="GeneID" id="5723531"/>
<evidence type="ECO:0000313" key="3">
    <source>
        <dbReference type="Proteomes" id="UP000006906"/>
    </source>
</evidence>
<keyword evidence="3" id="KW-1185">Reference proteome</keyword>
<accession>A0A2K3DPC4</accession>
<dbReference type="ExpressionAtlas" id="A0A2K3DPC4">
    <property type="expression patterns" value="baseline"/>
</dbReference>
<protein>
    <submittedName>
        <fullName evidence="2">Uncharacterized protein</fullName>
    </submittedName>
</protein>
<evidence type="ECO:0000256" key="1">
    <source>
        <dbReference type="SAM" id="SignalP"/>
    </source>
</evidence>
<organism evidence="2 3">
    <name type="scientific">Chlamydomonas reinhardtii</name>
    <name type="common">Chlamydomonas smithii</name>
    <dbReference type="NCBI Taxonomy" id="3055"/>
    <lineage>
        <taxon>Eukaryota</taxon>
        <taxon>Viridiplantae</taxon>
        <taxon>Chlorophyta</taxon>
        <taxon>core chlorophytes</taxon>
        <taxon>Chlorophyceae</taxon>
        <taxon>CS clade</taxon>
        <taxon>Chlamydomonadales</taxon>
        <taxon>Chlamydomonadaceae</taxon>
        <taxon>Chlamydomonas</taxon>
    </lineage>
</organism>
<proteinExistence type="predicted"/>
<feature type="signal peptide" evidence="1">
    <location>
        <begin position="1"/>
        <end position="27"/>
    </location>
</feature>
<feature type="chain" id="PRO_5014428929" evidence="1">
    <location>
        <begin position="28"/>
        <end position="107"/>
    </location>
</feature>
<name>A0A2K3DPC4_CHLRE</name>
<sequence>MAPHAHQSCLAATAVLLAVLFLQQGKAQQAQCPDGTVALLNGTNAVQCYQYLEGRYSYEERQERSEISRTDFGNYYYYWKQRQPTVRVVESGATVQCSGNVFDEYTY</sequence>
<gene>
    <name evidence="2" type="ORF">CHLRE_06g278268v5</name>
</gene>